<dbReference type="InterPro" id="IPR007492">
    <property type="entry name" value="LytTR_DNA-bd_dom"/>
</dbReference>
<reference evidence="2" key="1">
    <citation type="submission" date="2023-06" db="EMBL/GenBank/DDBJ databases">
        <title>Genomic of Parafulvivirga corallium.</title>
        <authorList>
            <person name="Wang G."/>
        </authorList>
    </citation>
    <scope>NUCLEOTIDE SEQUENCE</scope>
    <source>
        <strain evidence="2">BMA10</strain>
    </source>
</reference>
<accession>A0ABT8KJ92</accession>
<dbReference type="PROSITE" id="PS50930">
    <property type="entry name" value="HTH_LYTTR"/>
    <property type="match status" value="1"/>
</dbReference>
<dbReference type="InterPro" id="IPR046947">
    <property type="entry name" value="LytR-like"/>
</dbReference>
<evidence type="ECO:0000259" key="1">
    <source>
        <dbReference type="PROSITE" id="PS50930"/>
    </source>
</evidence>
<dbReference type="PANTHER" id="PTHR37299:SF1">
    <property type="entry name" value="STAGE 0 SPORULATION PROTEIN A HOMOLOG"/>
    <property type="match status" value="1"/>
</dbReference>
<name>A0ABT8KJ92_9BACT</name>
<dbReference type="Proteomes" id="UP001172082">
    <property type="component" value="Unassembled WGS sequence"/>
</dbReference>
<dbReference type="SMART" id="SM00850">
    <property type="entry name" value="LytTR"/>
    <property type="match status" value="1"/>
</dbReference>
<keyword evidence="3" id="KW-1185">Reference proteome</keyword>
<protein>
    <submittedName>
        <fullName evidence="2">LytTR family transcriptional regulator DNA-binding domain-containing protein</fullName>
    </submittedName>
</protein>
<sequence length="119" mass="13877">MNQQKLHSIGQFNLYDKIKLNTRTGYLLINTEDILYCEAEGNYTTIFLSNGNNEISTLNLGKIQKLLSVPHFSRISRSIIMNTQYLYKVDRKKRICVLQHGSKTYELPIPEKQLRTLKL</sequence>
<evidence type="ECO:0000313" key="2">
    <source>
        <dbReference type="EMBL" id="MDN5200772.1"/>
    </source>
</evidence>
<proteinExistence type="predicted"/>
<dbReference type="GO" id="GO:0003677">
    <property type="term" value="F:DNA binding"/>
    <property type="evidence" value="ECO:0007669"/>
    <property type="project" value="UniProtKB-KW"/>
</dbReference>
<dbReference type="Gene3D" id="2.40.50.1020">
    <property type="entry name" value="LytTr DNA-binding domain"/>
    <property type="match status" value="1"/>
</dbReference>
<organism evidence="2 3">
    <name type="scientific">Splendidivirga corallicola</name>
    <dbReference type="NCBI Taxonomy" id="3051826"/>
    <lineage>
        <taxon>Bacteria</taxon>
        <taxon>Pseudomonadati</taxon>
        <taxon>Bacteroidota</taxon>
        <taxon>Cytophagia</taxon>
        <taxon>Cytophagales</taxon>
        <taxon>Splendidivirgaceae</taxon>
        <taxon>Splendidivirga</taxon>
    </lineage>
</organism>
<dbReference type="PANTHER" id="PTHR37299">
    <property type="entry name" value="TRANSCRIPTIONAL REGULATOR-RELATED"/>
    <property type="match status" value="1"/>
</dbReference>
<gene>
    <name evidence="2" type="ORF">QQ008_05355</name>
</gene>
<evidence type="ECO:0000313" key="3">
    <source>
        <dbReference type="Proteomes" id="UP001172082"/>
    </source>
</evidence>
<keyword evidence="2" id="KW-0238">DNA-binding</keyword>
<dbReference type="RefSeq" id="WP_346750792.1">
    <property type="nucleotide sequence ID" value="NZ_JAUJEA010000001.1"/>
</dbReference>
<dbReference type="Pfam" id="PF04397">
    <property type="entry name" value="LytTR"/>
    <property type="match status" value="1"/>
</dbReference>
<comment type="caution">
    <text evidence="2">The sequence shown here is derived from an EMBL/GenBank/DDBJ whole genome shotgun (WGS) entry which is preliminary data.</text>
</comment>
<dbReference type="EMBL" id="JAUJEA010000001">
    <property type="protein sequence ID" value="MDN5200772.1"/>
    <property type="molecule type" value="Genomic_DNA"/>
</dbReference>
<feature type="domain" description="HTH LytTR-type" evidence="1">
    <location>
        <begin position="18"/>
        <end position="119"/>
    </location>
</feature>